<organism evidence="2 4">
    <name type="scientific">Chromobacterium violaceum</name>
    <dbReference type="NCBI Taxonomy" id="536"/>
    <lineage>
        <taxon>Bacteria</taxon>
        <taxon>Pseudomonadati</taxon>
        <taxon>Pseudomonadota</taxon>
        <taxon>Betaproteobacteria</taxon>
        <taxon>Neisseriales</taxon>
        <taxon>Chromobacteriaceae</taxon>
        <taxon>Chromobacterium</taxon>
    </lineage>
</organism>
<protein>
    <submittedName>
        <fullName evidence="2">Uncharacterized protein conserved in bacteria</fullName>
    </submittedName>
</protein>
<evidence type="ECO:0000313" key="4">
    <source>
        <dbReference type="Proteomes" id="UP000275777"/>
    </source>
</evidence>
<proteinExistence type="predicted"/>
<sequence>MSRRANPIQKDPAMALNATIYKATLTLSDMDRGYYATHPLTLAQHPSETLERMMLRIAAFALNASDTLAFTRGLCADDEPELWQKNYADEIELWVDLGEPDEKRLKKACSRSERVVLYSYGGRASEVWWGQNEGKLARLDKLEVFRIDFDALQALAALAERSMQLTATIQDGQLWLSCGDQTVLLEPMRLK</sequence>
<dbReference type="SUPFAM" id="SSF52980">
    <property type="entry name" value="Restriction endonuclease-like"/>
    <property type="match status" value="1"/>
</dbReference>
<dbReference type="Proteomes" id="UP000254029">
    <property type="component" value="Unassembled WGS sequence"/>
</dbReference>
<dbReference type="CDD" id="cd22368">
    <property type="entry name" value="YaeQ-like"/>
    <property type="match status" value="1"/>
</dbReference>
<dbReference type="PIRSF" id="PIRSF011484">
    <property type="entry name" value="YaeQ"/>
    <property type="match status" value="1"/>
</dbReference>
<accession>A0A381F2W8</accession>
<dbReference type="Gene3D" id="3.10.640.10">
    <property type="entry name" value="Restriction endonuclease-like alpha-beta roll domain"/>
    <property type="match status" value="1"/>
</dbReference>
<dbReference type="InterPro" id="IPR009822">
    <property type="entry name" value="YaeQ"/>
</dbReference>
<dbReference type="InterPro" id="IPR011335">
    <property type="entry name" value="Restrct_endonuc-II-like"/>
</dbReference>
<reference evidence="1 3" key="1">
    <citation type="submission" date="2018-06" db="EMBL/GenBank/DDBJ databases">
        <authorList>
            <consortium name="Pathogen Informatics"/>
            <person name="Doyle S."/>
        </authorList>
    </citation>
    <scope>NUCLEOTIDE SEQUENCE [LARGE SCALE GENOMIC DNA]</scope>
    <source>
        <strain evidence="1 3">NCTC8684</strain>
    </source>
</reference>
<gene>
    <name evidence="2" type="primary">yaeQ</name>
    <name evidence="1" type="ORF">NCTC8684_04080</name>
    <name evidence="2" type="ORF">NCTC9695_00506</name>
</gene>
<dbReference type="EMBL" id="LR134182">
    <property type="protein sequence ID" value="VEB40120.1"/>
    <property type="molecule type" value="Genomic_DNA"/>
</dbReference>
<evidence type="ECO:0000313" key="3">
    <source>
        <dbReference type="Proteomes" id="UP000254029"/>
    </source>
</evidence>
<dbReference type="Proteomes" id="UP000275777">
    <property type="component" value="Chromosome"/>
</dbReference>
<name>A0A381F2W8_CHRVL</name>
<evidence type="ECO:0000313" key="1">
    <source>
        <dbReference type="EMBL" id="SUX35216.1"/>
    </source>
</evidence>
<evidence type="ECO:0000313" key="2">
    <source>
        <dbReference type="EMBL" id="VEB40120.1"/>
    </source>
</evidence>
<dbReference type="InterPro" id="IPR038590">
    <property type="entry name" value="YaeQ_sf"/>
</dbReference>
<dbReference type="SMART" id="SM01322">
    <property type="entry name" value="YaeQ"/>
    <property type="match status" value="1"/>
</dbReference>
<dbReference type="AlphaFoldDB" id="A0A381F2W8"/>
<dbReference type="EMBL" id="UIGR01000001">
    <property type="protein sequence ID" value="SUX35216.1"/>
    <property type="molecule type" value="Genomic_DNA"/>
</dbReference>
<reference evidence="2 4" key="2">
    <citation type="submission" date="2018-12" db="EMBL/GenBank/DDBJ databases">
        <authorList>
            <consortium name="Pathogen Informatics"/>
        </authorList>
    </citation>
    <scope>NUCLEOTIDE SEQUENCE [LARGE SCALE GENOMIC DNA]</scope>
    <source>
        <strain evidence="2 4">NCTC9695</strain>
    </source>
</reference>
<dbReference type="Pfam" id="PF07152">
    <property type="entry name" value="YaeQ"/>
    <property type="match status" value="1"/>
</dbReference>
<dbReference type="PANTHER" id="PTHR38784">
    <property type="entry name" value="SUCROSE PHOSPHORYLASE"/>
    <property type="match status" value="1"/>
</dbReference>
<dbReference type="PANTHER" id="PTHR38784:SF1">
    <property type="entry name" value="SUCROSE PHOSPHORYLASE"/>
    <property type="match status" value="1"/>
</dbReference>